<dbReference type="EnsemblPlants" id="OMERI01G41730.1">
    <property type="protein sequence ID" value="OMERI01G41730.1"/>
    <property type="gene ID" value="OMERI01G41730"/>
</dbReference>
<evidence type="ECO:0000313" key="2">
    <source>
        <dbReference type="EnsemblPlants" id="OMERI01G41730.1"/>
    </source>
</evidence>
<evidence type="ECO:0000256" key="1">
    <source>
        <dbReference type="SAM" id="MobiDB-lite"/>
    </source>
</evidence>
<feature type="region of interest" description="Disordered" evidence="1">
    <location>
        <begin position="207"/>
        <end position="232"/>
    </location>
</feature>
<dbReference type="Gramene" id="OMERI01G41730.1">
    <property type="protein sequence ID" value="OMERI01G41730.1"/>
    <property type="gene ID" value="OMERI01G41730"/>
</dbReference>
<accession>A0A0E0CDB8</accession>
<evidence type="ECO:0000313" key="3">
    <source>
        <dbReference type="Proteomes" id="UP000008021"/>
    </source>
</evidence>
<dbReference type="AlphaFoldDB" id="A0A0E0CDB8"/>
<protein>
    <submittedName>
        <fullName evidence="2">Uncharacterized protein</fullName>
    </submittedName>
</protein>
<name>A0A0E0CDB8_9ORYZ</name>
<feature type="compositionally biased region" description="Polar residues" evidence="1">
    <location>
        <begin position="214"/>
        <end position="225"/>
    </location>
</feature>
<reference evidence="2" key="2">
    <citation type="submission" date="2018-05" db="EMBL/GenBank/DDBJ databases">
        <title>OmerRS3 (Oryza meridionalis Reference Sequence Version 3).</title>
        <authorList>
            <person name="Zhang J."/>
            <person name="Kudrna D."/>
            <person name="Lee S."/>
            <person name="Talag J."/>
            <person name="Welchert J."/>
            <person name="Wing R.A."/>
        </authorList>
    </citation>
    <scope>NUCLEOTIDE SEQUENCE [LARGE SCALE GENOMIC DNA]</scope>
    <source>
        <strain evidence="2">cv. OR44</strain>
    </source>
</reference>
<keyword evidence="3" id="KW-1185">Reference proteome</keyword>
<dbReference type="Proteomes" id="UP000008021">
    <property type="component" value="Chromosome 1"/>
</dbReference>
<dbReference type="PANTHER" id="PTHR34480">
    <property type="entry name" value="OS01G0967800 PROTEIN-RELATED"/>
    <property type="match status" value="1"/>
</dbReference>
<dbReference type="PANTHER" id="PTHR34480:SF14">
    <property type="entry name" value="OS01G0967800 PROTEIN"/>
    <property type="match status" value="1"/>
</dbReference>
<dbReference type="HOGENOM" id="CLU_015994_3_0_1"/>
<sequence>METSRFEEIWPPLSPPPPPPQPPPIKSRSPLPSSTSKGKGRKMTDLGFRWPSPPKHRWEEIKCSGRSQREHVTPPLDADSHISPPLDVHQGVTAQVYREPAAKHRANYKDVLESSGVMPNKYHRSSSGEMPSMRSTGWVQQKHHATMTPGRGMPMPQKHQATMGPGFSSSGGMPQINRKKEKKMVRSQSLHCPSDIQVARIINKQAPGEEKTSEFSQCTNQQPKTSSGCSSSVHRVSTVDYQDSKESPANKIAQVTEVNRRVQEEEAERIIQEMNELGLGESITGEEYLYYLGKLPHGPPRPDTKTELCDAQLDDLNIRHALYRLKYYKEDDHKLRFLQKHRYFKHFEEDGILDWSFRHEYCLLASLNDYQRLVPEDTGFWLLSCDKYHHYFYSHEVDLEYLKYIEELSKKLKDFVKKMNFEVHMIKEFDGIFFEIWQRISLKKSFRDAFEEVSKLDKFPIRQDTMKKALENGDESFLEEKFYDCIKGITGEVTDNRAQELIAEAVSKLWRRPRGYEDYARRKIDIARAIGLIP</sequence>
<reference evidence="2" key="1">
    <citation type="submission" date="2015-04" db="UniProtKB">
        <authorList>
            <consortium name="EnsemblPlants"/>
        </authorList>
    </citation>
    <scope>IDENTIFICATION</scope>
</reference>
<feature type="region of interest" description="Disordered" evidence="1">
    <location>
        <begin position="1"/>
        <end position="57"/>
    </location>
</feature>
<organism evidence="2">
    <name type="scientific">Oryza meridionalis</name>
    <dbReference type="NCBI Taxonomy" id="40149"/>
    <lineage>
        <taxon>Eukaryota</taxon>
        <taxon>Viridiplantae</taxon>
        <taxon>Streptophyta</taxon>
        <taxon>Embryophyta</taxon>
        <taxon>Tracheophyta</taxon>
        <taxon>Spermatophyta</taxon>
        <taxon>Magnoliopsida</taxon>
        <taxon>Liliopsida</taxon>
        <taxon>Poales</taxon>
        <taxon>Poaceae</taxon>
        <taxon>BOP clade</taxon>
        <taxon>Oryzoideae</taxon>
        <taxon>Oryzeae</taxon>
        <taxon>Oryzinae</taxon>
        <taxon>Oryza</taxon>
    </lineage>
</organism>
<feature type="compositionally biased region" description="Pro residues" evidence="1">
    <location>
        <begin position="12"/>
        <end position="25"/>
    </location>
</feature>
<proteinExistence type="predicted"/>